<evidence type="ECO:0000313" key="2">
    <source>
        <dbReference type="EMBL" id="OGF32050.1"/>
    </source>
</evidence>
<dbReference type="EMBL" id="MFFY01000008">
    <property type="protein sequence ID" value="OGF32050.1"/>
    <property type="molecule type" value="Genomic_DNA"/>
</dbReference>
<gene>
    <name evidence="2" type="ORF">A3H09_01275</name>
</gene>
<dbReference type="AlphaFoldDB" id="A0A1F5SZC6"/>
<protein>
    <recommendedName>
        <fullName evidence="4">Type IV pilus modification protein PilV</fullName>
    </recommendedName>
</protein>
<comment type="caution">
    <text evidence="2">The sequence shown here is derived from an EMBL/GenBank/DDBJ whole genome shotgun (WGS) entry which is preliminary data.</text>
</comment>
<proteinExistence type="predicted"/>
<name>A0A1F5SZC6_9BACT</name>
<evidence type="ECO:0000256" key="1">
    <source>
        <dbReference type="SAM" id="Phobius"/>
    </source>
</evidence>
<keyword evidence="1" id="KW-0812">Transmembrane</keyword>
<dbReference type="Proteomes" id="UP000176915">
    <property type="component" value="Unassembled WGS sequence"/>
</dbReference>
<keyword evidence="1" id="KW-1133">Transmembrane helix</keyword>
<reference evidence="2 3" key="1">
    <citation type="journal article" date="2016" name="Nat. Commun.">
        <title>Thousands of microbial genomes shed light on interconnected biogeochemical processes in an aquifer system.</title>
        <authorList>
            <person name="Anantharaman K."/>
            <person name="Brown C.T."/>
            <person name="Hug L.A."/>
            <person name="Sharon I."/>
            <person name="Castelle C.J."/>
            <person name="Probst A.J."/>
            <person name="Thomas B.C."/>
            <person name="Singh A."/>
            <person name="Wilkins M.J."/>
            <person name="Karaoz U."/>
            <person name="Brodie E.L."/>
            <person name="Williams K.H."/>
            <person name="Hubbard S.S."/>
            <person name="Banfield J.F."/>
        </authorList>
    </citation>
    <scope>NUCLEOTIDE SEQUENCE [LARGE SCALE GENOMIC DNA]</scope>
</reference>
<keyword evidence="1" id="KW-0472">Membrane</keyword>
<sequence length="171" mass="18807">MKLKISNNSGISILEVVVAILIITIGLVGVLSLVIQNIRVQYIDKNVLIASGLAQEGLELVRNVRDANWLIPSNVWNQDIVGDGTYAIDYSGRNSLNQAVNSLGQAGTRLYINNASGLYTHTAAGATATNFYRLITAVNNSNYVDVKCAVRWSDGSQNYNYTAETYLYNWR</sequence>
<evidence type="ECO:0000313" key="3">
    <source>
        <dbReference type="Proteomes" id="UP000176915"/>
    </source>
</evidence>
<organism evidence="2 3">
    <name type="scientific">Candidatus Falkowbacteria bacterium RIFCSPLOWO2_12_FULL_45_13</name>
    <dbReference type="NCBI Taxonomy" id="1797991"/>
    <lineage>
        <taxon>Bacteria</taxon>
        <taxon>Candidatus Falkowiibacteriota</taxon>
    </lineage>
</organism>
<accession>A0A1F5SZC6</accession>
<evidence type="ECO:0008006" key="4">
    <source>
        <dbReference type="Google" id="ProtNLM"/>
    </source>
</evidence>
<feature type="transmembrane region" description="Helical" evidence="1">
    <location>
        <begin position="12"/>
        <end position="35"/>
    </location>
</feature>